<dbReference type="Pfam" id="PF11385">
    <property type="entry name" value="DUF3189"/>
    <property type="match status" value="1"/>
</dbReference>
<dbReference type="EMBL" id="JACCBS010000003">
    <property type="protein sequence ID" value="NYE58636.1"/>
    <property type="molecule type" value="Genomic_DNA"/>
</dbReference>
<reference evidence="1 2" key="1">
    <citation type="submission" date="2020-07" db="EMBL/GenBank/DDBJ databases">
        <title>Genomic Encyclopedia of Type Strains, Phase III (KMG-III): the genomes of soil and plant-associated and newly described type strains.</title>
        <authorList>
            <person name="Whitman W."/>
        </authorList>
    </citation>
    <scope>NUCLEOTIDE SEQUENCE [LARGE SCALE GENOMIC DNA]</scope>
    <source>
        <strain evidence="1 2">DSM 11255</strain>
    </source>
</reference>
<accession>A0ABX2RBS8</accession>
<proteinExistence type="predicted"/>
<comment type="caution">
    <text evidence="1">The sequence shown here is derived from an EMBL/GenBank/DDBJ whole genome shotgun (WGS) entry which is preliminary data.</text>
</comment>
<dbReference type="Proteomes" id="UP000604066">
    <property type="component" value="Unassembled WGS sequence"/>
</dbReference>
<organism evidence="1 2">
    <name type="scientific">Carboxydothermus ferrireducens DSM 11255</name>
    <dbReference type="NCBI Taxonomy" id="1119529"/>
    <lineage>
        <taxon>Bacteria</taxon>
        <taxon>Bacillati</taxon>
        <taxon>Bacillota</taxon>
        <taxon>Clostridia</taxon>
        <taxon>Thermoanaerobacterales</taxon>
        <taxon>Thermoanaerobacteraceae</taxon>
        <taxon>Carboxydothermus</taxon>
    </lineage>
</organism>
<name>A0ABX2RBS8_9THEO</name>
<evidence type="ECO:0000313" key="2">
    <source>
        <dbReference type="Proteomes" id="UP000604066"/>
    </source>
</evidence>
<sequence length="154" mass="17537">MKIIYHCYGGAHSSVIMAAIHLGHLPMERIPDNKEIMEMPLYEKQEKEEHGSFFYCGQDEFGNEVYVLGRRSLNLVVEPVLNYLAAKFGEMIKVVNAVNHVNFPMKLGGFLSRRLKLVFIGRPLVLWGTRKAYVKFTAEVKKIKGSFDANNTLS</sequence>
<keyword evidence="2" id="KW-1185">Reference proteome</keyword>
<gene>
    <name evidence="1" type="ORF">HDG70_002387</name>
</gene>
<evidence type="ECO:0008006" key="3">
    <source>
        <dbReference type="Google" id="ProtNLM"/>
    </source>
</evidence>
<evidence type="ECO:0000313" key="1">
    <source>
        <dbReference type="EMBL" id="NYE58636.1"/>
    </source>
</evidence>
<protein>
    <recommendedName>
        <fullName evidence="3">DUF3189 domain-containing protein</fullName>
    </recommendedName>
</protein>
<dbReference type="InterPro" id="IPR021525">
    <property type="entry name" value="DUF3189"/>
</dbReference>
<dbReference type="RefSeq" id="WP_028052775.1">
    <property type="nucleotide sequence ID" value="NZ_ATYG01000030.1"/>
</dbReference>